<dbReference type="Proteomes" id="UP000324800">
    <property type="component" value="Unassembled WGS sequence"/>
</dbReference>
<sequence length="181" mass="20253">MISKLENILSVEGNPEILITQLDQWVVDSEPSELTLVDMVMLSKTTRNGILCTKVLQILQILLNIIKEAYPTNIRIMASSILINALSSTEENPISVAIPNQGDEIIANAFGQIQIQNTQNDSMAVSSLASQQLQPSIKSIRSKDEIRKMNEERQNRIETCNSEIVDFEVEIPIQDQDTVIM</sequence>
<organism evidence="1 2">
    <name type="scientific">Streblomastix strix</name>
    <dbReference type="NCBI Taxonomy" id="222440"/>
    <lineage>
        <taxon>Eukaryota</taxon>
        <taxon>Metamonada</taxon>
        <taxon>Preaxostyla</taxon>
        <taxon>Oxymonadida</taxon>
        <taxon>Streblomastigidae</taxon>
        <taxon>Streblomastix</taxon>
    </lineage>
</organism>
<name>A0A5J4VSP3_9EUKA</name>
<reference evidence="1 2" key="1">
    <citation type="submission" date="2019-03" db="EMBL/GenBank/DDBJ databases">
        <title>Single cell metagenomics reveals metabolic interactions within the superorganism composed of flagellate Streblomastix strix and complex community of Bacteroidetes bacteria on its surface.</title>
        <authorList>
            <person name="Treitli S.C."/>
            <person name="Kolisko M."/>
            <person name="Husnik F."/>
            <person name="Keeling P."/>
            <person name="Hampl V."/>
        </authorList>
    </citation>
    <scope>NUCLEOTIDE SEQUENCE [LARGE SCALE GENOMIC DNA]</scope>
    <source>
        <strain evidence="1">ST1C</strain>
    </source>
</reference>
<gene>
    <name evidence="1" type="ORF">EZS28_018845</name>
</gene>
<proteinExistence type="predicted"/>
<dbReference type="AlphaFoldDB" id="A0A5J4VSP3"/>
<protein>
    <submittedName>
        <fullName evidence="1">Uncharacterized protein</fullName>
    </submittedName>
</protein>
<comment type="caution">
    <text evidence="1">The sequence shown here is derived from an EMBL/GenBank/DDBJ whole genome shotgun (WGS) entry which is preliminary data.</text>
</comment>
<accession>A0A5J4VSP3</accession>
<dbReference type="EMBL" id="SNRW01005179">
    <property type="protein sequence ID" value="KAA6385628.1"/>
    <property type="molecule type" value="Genomic_DNA"/>
</dbReference>
<evidence type="ECO:0000313" key="2">
    <source>
        <dbReference type="Proteomes" id="UP000324800"/>
    </source>
</evidence>
<evidence type="ECO:0000313" key="1">
    <source>
        <dbReference type="EMBL" id="KAA6385628.1"/>
    </source>
</evidence>